<dbReference type="InterPro" id="IPR003660">
    <property type="entry name" value="HAMP_dom"/>
</dbReference>
<dbReference type="Pfam" id="PF00672">
    <property type="entry name" value="HAMP"/>
    <property type="match status" value="1"/>
</dbReference>
<comment type="similarity">
    <text evidence="2">Belongs to the methyl-accepting chemotaxis (MCP) protein family.</text>
</comment>
<dbReference type="SMART" id="SM00304">
    <property type="entry name" value="HAMP"/>
    <property type="match status" value="1"/>
</dbReference>
<protein>
    <submittedName>
        <fullName evidence="7">Methyl-accepting chemotaxis protein</fullName>
    </submittedName>
</protein>
<sequence>MKLMDWKVSKKVGVCFLCIIACFTIIVLIDIFSMKNIDNSSSKVTENYMQSIINLHYINNDMYKLKIYANEHYTAPDDKTMSAIDDSIKSTRTNLKNNLNAFRMTLNEGEEKDVFNEVAELWEDYSKVYDKSMELSRENKNEEALKLYWEKMKGDSNKIQKKLDMMLKTNIDEASQQKTYIKTVTSRGEYFAVEGLIVADIIAIILLLSVNKLIARPIVKASRAIKEIISDIENNDGDLSKRIYVNTKDEIGELTLGVDAFIERLEDIIGKIRTSSATLEGSSKLLLEQISSSNIKVEETSATVQEIAAGMEETAASVEEINASTDDIENAVEKIALKAQSGSVATQKVNSKANEIKVKAVSSQKAASEIIQVVQENLEKALVKSKDVEKINLLTSSILEITEQTNVLALNAAIEASRAGEAGKGFAVVADEIKALAEDSGRIASEIQSINSIVIESVKNLAGDSKSVLDFISNQVIKDYDMFVGVSEEYTNDATAISQLMNNFNDTADQLKTSVNGIVIAINEVSRTINEGAVGTQNIAEKASQLSNGLNQIQNKMKAGTDAIVVLNETTSMFS</sequence>
<dbReference type="PANTHER" id="PTHR43531">
    <property type="entry name" value="PROTEIN ICFG"/>
    <property type="match status" value="1"/>
</dbReference>
<dbReference type="Gene3D" id="1.10.8.500">
    <property type="entry name" value="HAMP domain in histidine kinase"/>
    <property type="match status" value="1"/>
</dbReference>
<keyword evidence="3" id="KW-0807">Transducer</keyword>
<dbReference type="AlphaFoldDB" id="Q97LL6"/>
<dbReference type="SMART" id="SM00283">
    <property type="entry name" value="MA"/>
    <property type="match status" value="1"/>
</dbReference>
<dbReference type="GO" id="GO:0004888">
    <property type="term" value="F:transmembrane signaling receptor activity"/>
    <property type="evidence" value="ECO:0007669"/>
    <property type="project" value="TreeGrafter"/>
</dbReference>
<evidence type="ECO:0000256" key="3">
    <source>
        <dbReference type="PROSITE-ProRule" id="PRU00284"/>
    </source>
</evidence>
<feature type="domain" description="Methyl-accepting transducer" evidence="5">
    <location>
        <begin position="289"/>
        <end position="547"/>
    </location>
</feature>
<dbReference type="PROSITE" id="PS50111">
    <property type="entry name" value="CHEMOTAXIS_TRANSDUC_2"/>
    <property type="match status" value="1"/>
</dbReference>
<dbReference type="GO" id="GO:0005886">
    <property type="term" value="C:plasma membrane"/>
    <property type="evidence" value="ECO:0007669"/>
    <property type="project" value="TreeGrafter"/>
</dbReference>
<feature type="domain" description="HAMP" evidence="6">
    <location>
        <begin position="212"/>
        <end position="270"/>
    </location>
</feature>
<evidence type="ECO:0000259" key="6">
    <source>
        <dbReference type="PROSITE" id="PS50885"/>
    </source>
</evidence>
<keyword evidence="4" id="KW-0472">Membrane</keyword>
<accession>Q97LL6</accession>
<dbReference type="STRING" id="272562.CA_C0542"/>
<evidence type="ECO:0000256" key="4">
    <source>
        <dbReference type="SAM" id="Phobius"/>
    </source>
</evidence>
<dbReference type="InterPro" id="IPR004089">
    <property type="entry name" value="MCPsignal_dom"/>
</dbReference>
<evidence type="ECO:0000259" key="5">
    <source>
        <dbReference type="PROSITE" id="PS50111"/>
    </source>
</evidence>
<evidence type="ECO:0000313" key="7">
    <source>
        <dbReference type="EMBL" id="AAK78521.1"/>
    </source>
</evidence>
<dbReference type="EMBL" id="AE001437">
    <property type="protein sequence ID" value="AAK78521.1"/>
    <property type="molecule type" value="Genomic_DNA"/>
</dbReference>
<gene>
    <name evidence="7" type="ordered locus">CA_C0542</name>
</gene>
<dbReference type="Pfam" id="PF00015">
    <property type="entry name" value="MCPsignal"/>
    <property type="match status" value="1"/>
</dbReference>
<reference evidence="7 8" key="1">
    <citation type="journal article" date="2001" name="J. Bacteriol.">
        <title>Genome sequence and comparative analysis of the solvent-producing bacterium Clostridium acetobutylicum.</title>
        <authorList>
            <person name="Nolling J."/>
            <person name="Breton G."/>
            <person name="Omelchenko M.V."/>
            <person name="Makarova K.S."/>
            <person name="Zeng Q."/>
            <person name="Gibson R."/>
            <person name="Lee H.M."/>
            <person name="Dubois J."/>
            <person name="Qiu D."/>
            <person name="Hitti J."/>
            <person name="Wolf Y.I."/>
            <person name="Tatusov R.L."/>
            <person name="Sabathe F."/>
            <person name="Doucette-Stamm L."/>
            <person name="Soucaille P."/>
            <person name="Daly M.J."/>
            <person name="Bennett G.N."/>
            <person name="Koonin E.V."/>
            <person name="Smith D.R."/>
        </authorList>
    </citation>
    <scope>NUCLEOTIDE SEQUENCE [LARGE SCALE GENOMIC DNA]</scope>
    <source>
        <strain evidence="8">ATCC 824 / DSM 792 / JCM 1419 / LMG 5710 / VKM B-1787</strain>
    </source>
</reference>
<evidence type="ECO:0000313" key="8">
    <source>
        <dbReference type="Proteomes" id="UP000000814"/>
    </source>
</evidence>
<dbReference type="SUPFAM" id="SSF58104">
    <property type="entry name" value="Methyl-accepting chemotaxis protein (MCP) signaling domain"/>
    <property type="match status" value="1"/>
</dbReference>
<keyword evidence="4" id="KW-0812">Transmembrane</keyword>
<organism evidence="7 8">
    <name type="scientific">Clostridium acetobutylicum (strain ATCC 824 / DSM 792 / JCM 1419 / IAM 19013 / LMG 5710 / NBRC 13948 / NRRL B-527 / VKM B-1787 / 2291 / W)</name>
    <dbReference type="NCBI Taxonomy" id="272562"/>
    <lineage>
        <taxon>Bacteria</taxon>
        <taxon>Bacillati</taxon>
        <taxon>Bacillota</taxon>
        <taxon>Clostridia</taxon>
        <taxon>Eubacteriales</taxon>
        <taxon>Clostridiaceae</taxon>
        <taxon>Clostridium</taxon>
    </lineage>
</organism>
<dbReference type="GO" id="GO:0007165">
    <property type="term" value="P:signal transduction"/>
    <property type="evidence" value="ECO:0007669"/>
    <property type="project" value="UniProtKB-KW"/>
</dbReference>
<keyword evidence="8" id="KW-1185">Reference proteome</keyword>
<dbReference type="GO" id="GO:0006935">
    <property type="term" value="P:chemotaxis"/>
    <property type="evidence" value="ECO:0007669"/>
    <property type="project" value="UniProtKB-KW"/>
</dbReference>
<dbReference type="KEGG" id="cac:CA_C0542"/>
<dbReference type="InterPro" id="IPR024478">
    <property type="entry name" value="HlyB_4HB_MCP"/>
</dbReference>
<dbReference type="PIR" id="F96966">
    <property type="entry name" value="F96966"/>
</dbReference>
<evidence type="ECO:0000256" key="2">
    <source>
        <dbReference type="ARBA" id="ARBA00029447"/>
    </source>
</evidence>
<name>Q97LL6_CLOAB</name>
<proteinExistence type="inferred from homology"/>
<dbReference type="HOGENOM" id="CLU_000445_107_27_9"/>
<dbReference type="Gene3D" id="1.10.287.950">
    <property type="entry name" value="Methyl-accepting chemotaxis protein"/>
    <property type="match status" value="1"/>
</dbReference>
<keyword evidence="4" id="KW-1133">Transmembrane helix</keyword>
<dbReference type="GeneID" id="44997052"/>
<dbReference type="InterPro" id="IPR051310">
    <property type="entry name" value="MCP_chemotaxis"/>
</dbReference>
<evidence type="ECO:0000256" key="1">
    <source>
        <dbReference type="ARBA" id="ARBA00022500"/>
    </source>
</evidence>
<dbReference type="eggNOG" id="COG0840">
    <property type="taxonomic scope" value="Bacteria"/>
</dbReference>
<dbReference type="Proteomes" id="UP000000814">
    <property type="component" value="Chromosome"/>
</dbReference>
<dbReference type="Pfam" id="PF12729">
    <property type="entry name" value="4HB_MCP_1"/>
    <property type="match status" value="1"/>
</dbReference>
<dbReference type="PATRIC" id="fig|272562.8.peg.745"/>
<dbReference type="RefSeq" id="WP_010963863.1">
    <property type="nucleotide sequence ID" value="NC_003030.1"/>
</dbReference>
<keyword evidence="1" id="KW-0145">Chemotaxis</keyword>
<dbReference type="CDD" id="cd06225">
    <property type="entry name" value="HAMP"/>
    <property type="match status" value="1"/>
</dbReference>
<dbReference type="PANTHER" id="PTHR43531:SF11">
    <property type="entry name" value="METHYL-ACCEPTING CHEMOTAXIS PROTEIN 3"/>
    <property type="match status" value="1"/>
</dbReference>
<feature type="transmembrane region" description="Helical" evidence="4">
    <location>
        <begin position="12"/>
        <end position="34"/>
    </location>
</feature>
<dbReference type="OrthoDB" id="9814363at2"/>
<dbReference type="PROSITE" id="PS50885">
    <property type="entry name" value="HAMP"/>
    <property type="match status" value="1"/>
</dbReference>